<evidence type="ECO:0000256" key="1">
    <source>
        <dbReference type="ARBA" id="ARBA00022617"/>
    </source>
</evidence>
<dbReference type="STRING" id="448385.sce8907"/>
<dbReference type="SUPFAM" id="SSF46626">
    <property type="entry name" value="Cytochrome c"/>
    <property type="match status" value="1"/>
</dbReference>
<dbReference type="GO" id="GO:0046872">
    <property type="term" value="F:metal ion binding"/>
    <property type="evidence" value="ECO:0007669"/>
    <property type="project" value="UniProtKB-KW"/>
</dbReference>
<evidence type="ECO:0000259" key="5">
    <source>
        <dbReference type="Pfam" id="PF13442"/>
    </source>
</evidence>
<dbReference type="Proteomes" id="UP000002139">
    <property type="component" value="Chromosome"/>
</dbReference>
<gene>
    <name evidence="6" type="ordered locus">sce8907</name>
</gene>
<accession>A9G8W4</accession>
<dbReference type="GO" id="GO:0009055">
    <property type="term" value="F:electron transfer activity"/>
    <property type="evidence" value="ECO:0007669"/>
    <property type="project" value="InterPro"/>
</dbReference>
<evidence type="ECO:0000256" key="2">
    <source>
        <dbReference type="ARBA" id="ARBA00022723"/>
    </source>
</evidence>
<dbReference type="AlphaFoldDB" id="A9G8W4"/>
<proteinExistence type="predicted"/>
<dbReference type="BioCyc" id="SCEL448385:SCE_RS45630-MONOMER"/>
<evidence type="ECO:0000256" key="4">
    <source>
        <dbReference type="SAM" id="MobiDB-lite"/>
    </source>
</evidence>
<feature type="domain" description="Cytochrome c" evidence="5">
    <location>
        <begin position="389"/>
        <end position="464"/>
    </location>
</feature>
<evidence type="ECO:0000256" key="3">
    <source>
        <dbReference type="ARBA" id="ARBA00023004"/>
    </source>
</evidence>
<keyword evidence="1" id="KW-0349">Heme</keyword>
<dbReference type="KEGG" id="scl:sce8907"/>
<dbReference type="Pfam" id="PF13442">
    <property type="entry name" value="Cytochrome_CBB3"/>
    <property type="match status" value="1"/>
</dbReference>
<keyword evidence="3" id="KW-0408">Iron</keyword>
<dbReference type="OrthoDB" id="5484993at2"/>
<evidence type="ECO:0000313" key="7">
    <source>
        <dbReference type="Proteomes" id="UP000002139"/>
    </source>
</evidence>
<feature type="region of interest" description="Disordered" evidence="4">
    <location>
        <begin position="28"/>
        <end position="48"/>
    </location>
</feature>
<keyword evidence="2" id="KW-0479">Metal-binding</keyword>
<sequence length="469" mass="51428">MRRLQSLCPASLLLAACVGEIGGGAATDEATTDWDTLPSVNAPDPELSDLPRREAQYRALCATRRGDSFWRAVCATPRPNITDFASLLSVTKLDEDRAFALTGNSTSLVKGAVSAVNPRLIVFPRVTETRERPAEMTALGFVRGEPFVEIVSRDLSTGDYNFYLFTFERQCDYDGTCDLASLLTEEIEHGWTAFSIYSEEDVENTSFDCRSCHQPDGYGTKKILRMQELEFPWMHWFPQRFVQRTESDRVLTAQFLEAHAEDAQYGGIPTAIIQNAIDEGSGAQLEALLVAEGQAAQPNAFDPRIEAEAKAGSSSSIWEKQFALSQAGDSIPVPYPLVDVTDPALRAERARSYLDVVTGAAPRQSLLDLRDLFSADAKVKLGLVPPPGASGRAVLTQLCSRCHDGRGNPALNRARFNVKDLDGMSRETKDKAIFRLQEPATSPLRMPPWRAADALPPAELAAAIEELAK</sequence>
<dbReference type="InterPro" id="IPR009056">
    <property type="entry name" value="Cyt_c-like_dom"/>
</dbReference>
<dbReference type="PROSITE" id="PS51257">
    <property type="entry name" value="PROKAR_LIPOPROTEIN"/>
    <property type="match status" value="1"/>
</dbReference>
<dbReference type="RefSeq" id="WP_012241518.1">
    <property type="nucleotide sequence ID" value="NC_010162.1"/>
</dbReference>
<keyword evidence="7" id="KW-1185">Reference proteome</keyword>
<name>A9G8W4_SORC5</name>
<dbReference type="GO" id="GO:0020037">
    <property type="term" value="F:heme binding"/>
    <property type="evidence" value="ECO:0007669"/>
    <property type="project" value="InterPro"/>
</dbReference>
<dbReference type="InterPro" id="IPR036909">
    <property type="entry name" value="Cyt_c-like_dom_sf"/>
</dbReference>
<dbReference type="HOGENOM" id="CLU_582536_0_0_7"/>
<evidence type="ECO:0000313" key="6">
    <source>
        <dbReference type="EMBL" id="CAN99079.1"/>
    </source>
</evidence>
<organism evidence="6 7">
    <name type="scientific">Sorangium cellulosum (strain So ce56)</name>
    <name type="common">Polyangium cellulosum (strain So ce56)</name>
    <dbReference type="NCBI Taxonomy" id="448385"/>
    <lineage>
        <taxon>Bacteria</taxon>
        <taxon>Pseudomonadati</taxon>
        <taxon>Myxococcota</taxon>
        <taxon>Polyangia</taxon>
        <taxon>Polyangiales</taxon>
        <taxon>Polyangiaceae</taxon>
        <taxon>Sorangium</taxon>
    </lineage>
</organism>
<protein>
    <recommendedName>
        <fullName evidence="5">Cytochrome c domain-containing protein</fullName>
    </recommendedName>
</protein>
<dbReference type="EMBL" id="AM746676">
    <property type="protein sequence ID" value="CAN99079.1"/>
    <property type="molecule type" value="Genomic_DNA"/>
</dbReference>
<reference evidence="6 7" key="1">
    <citation type="journal article" date="2007" name="Nat. Biotechnol.">
        <title>Complete genome sequence of the myxobacterium Sorangium cellulosum.</title>
        <authorList>
            <person name="Schneiker S."/>
            <person name="Perlova O."/>
            <person name="Kaiser O."/>
            <person name="Gerth K."/>
            <person name="Alici A."/>
            <person name="Altmeyer M.O."/>
            <person name="Bartels D."/>
            <person name="Bekel T."/>
            <person name="Beyer S."/>
            <person name="Bode E."/>
            <person name="Bode H.B."/>
            <person name="Bolten C.J."/>
            <person name="Choudhuri J.V."/>
            <person name="Doss S."/>
            <person name="Elnakady Y.A."/>
            <person name="Frank B."/>
            <person name="Gaigalat L."/>
            <person name="Goesmann A."/>
            <person name="Groeger C."/>
            <person name="Gross F."/>
            <person name="Jelsbak L."/>
            <person name="Jelsbak L."/>
            <person name="Kalinowski J."/>
            <person name="Kegler C."/>
            <person name="Knauber T."/>
            <person name="Konietzny S."/>
            <person name="Kopp M."/>
            <person name="Krause L."/>
            <person name="Krug D."/>
            <person name="Linke B."/>
            <person name="Mahmud T."/>
            <person name="Martinez-Arias R."/>
            <person name="McHardy A.C."/>
            <person name="Merai M."/>
            <person name="Meyer F."/>
            <person name="Mormann S."/>
            <person name="Munoz-Dorado J."/>
            <person name="Perez J."/>
            <person name="Pradella S."/>
            <person name="Rachid S."/>
            <person name="Raddatz G."/>
            <person name="Rosenau F."/>
            <person name="Rueckert C."/>
            <person name="Sasse F."/>
            <person name="Scharfe M."/>
            <person name="Schuster S.C."/>
            <person name="Suen G."/>
            <person name="Treuner-Lange A."/>
            <person name="Velicer G.J."/>
            <person name="Vorholter F.-J."/>
            <person name="Weissman K.J."/>
            <person name="Welch R.D."/>
            <person name="Wenzel S.C."/>
            <person name="Whitworth D.E."/>
            <person name="Wilhelm S."/>
            <person name="Wittmann C."/>
            <person name="Bloecker H."/>
            <person name="Puehler A."/>
            <person name="Mueller R."/>
        </authorList>
    </citation>
    <scope>NUCLEOTIDE SEQUENCE [LARGE SCALE GENOMIC DNA]</scope>
    <source>
        <strain evidence="7">So ce56</strain>
    </source>
</reference>